<gene>
    <name evidence="2" type="ORF">ACFOUO_05930</name>
</gene>
<dbReference type="EMBL" id="JBHSAP010000007">
    <property type="protein sequence ID" value="MFC4076349.1"/>
    <property type="molecule type" value="Genomic_DNA"/>
</dbReference>
<evidence type="ECO:0000256" key="1">
    <source>
        <dbReference type="SAM" id="Coils"/>
    </source>
</evidence>
<organism evidence="2 3">
    <name type="scientific">Salinithrix halophila</name>
    <dbReference type="NCBI Taxonomy" id="1485204"/>
    <lineage>
        <taxon>Bacteria</taxon>
        <taxon>Bacillati</taxon>
        <taxon>Bacillota</taxon>
        <taxon>Bacilli</taxon>
        <taxon>Bacillales</taxon>
        <taxon>Thermoactinomycetaceae</taxon>
        <taxon>Salinithrix</taxon>
    </lineage>
</organism>
<evidence type="ECO:0000313" key="2">
    <source>
        <dbReference type="EMBL" id="MFC4076349.1"/>
    </source>
</evidence>
<dbReference type="Proteomes" id="UP001595843">
    <property type="component" value="Unassembled WGS sequence"/>
</dbReference>
<dbReference type="PIRSF" id="PIRSF016498">
    <property type="entry name" value="UCP016498"/>
    <property type="match status" value="1"/>
</dbReference>
<comment type="caution">
    <text evidence="2">The sequence shown here is derived from an EMBL/GenBank/DDBJ whole genome shotgun (WGS) entry which is preliminary data.</text>
</comment>
<dbReference type="InterPro" id="IPR018699">
    <property type="entry name" value="DUF2203"/>
</dbReference>
<proteinExistence type="predicted"/>
<keyword evidence="1" id="KW-0175">Coiled coil</keyword>
<protein>
    <submittedName>
        <fullName evidence="2">DUF2203 domain-containing protein</fullName>
    </submittedName>
</protein>
<evidence type="ECO:0000313" key="3">
    <source>
        <dbReference type="Proteomes" id="UP001595843"/>
    </source>
</evidence>
<dbReference type="RefSeq" id="WP_380703117.1">
    <property type="nucleotide sequence ID" value="NZ_JBHSAP010000007.1"/>
</dbReference>
<sequence length="138" mass="16536">MRKLFTVKEANAMIPGLRDALKQLQKLKRDFEVQYGELQKMRSHISNGPLLKEDPFFEMEARLEFLNLQARSSMERIRETGVLLKDIEKGLIDFPARRNGRDVLLCWRMEEDEVSHWHHPWEGYHYRKEVDEFFGETL</sequence>
<accession>A0ABV8JK62</accession>
<name>A0ABV8JK62_9BACL</name>
<feature type="coiled-coil region" evidence="1">
    <location>
        <begin position="7"/>
        <end position="41"/>
    </location>
</feature>
<dbReference type="Pfam" id="PF09969">
    <property type="entry name" value="DUF2203"/>
    <property type="match status" value="1"/>
</dbReference>
<keyword evidence="3" id="KW-1185">Reference proteome</keyword>
<reference evidence="3" key="1">
    <citation type="journal article" date="2019" name="Int. J. Syst. Evol. Microbiol.">
        <title>The Global Catalogue of Microorganisms (GCM) 10K type strain sequencing project: providing services to taxonomists for standard genome sequencing and annotation.</title>
        <authorList>
            <consortium name="The Broad Institute Genomics Platform"/>
            <consortium name="The Broad Institute Genome Sequencing Center for Infectious Disease"/>
            <person name="Wu L."/>
            <person name="Ma J."/>
        </authorList>
    </citation>
    <scope>NUCLEOTIDE SEQUENCE [LARGE SCALE GENOMIC DNA]</scope>
    <source>
        <strain evidence="3">IBRC-M 10813</strain>
    </source>
</reference>